<evidence type="ECO:0000313" key="6">
    <source>
        <dbReference type="Proteomes" id="UP001652621"/>
    </source>
</evidence>
<keyword evidence="3" id="KW-0963">Cytoplasm</keyword>
<feature type="region of interest" description="Disordered" evidence="5">
    <location>
        <begin position="266"/>
        <end position="485"/>
    </location>
</feature>
<dbReference type="Pfam" id="PF10248">
    <property type="entry name" value="Mlf1IP"/>
    <property type="match status" value="1"/>
</dbReference>
<keyword evidence="4" id="KW-0597">Phosphoprotein</keyword>
<evidence type="ECO:0000256" key="2">
    <source>
        <dbReference type="ARBA" id="ARBA00008332"/>
    </source>
</evidence>
<evidence type="ECO:0000256" key="1">
    <source>
        <dbReference type="ARBA" id="ARBA00004496"/>
    </source>
</evidence>
<feature type="region of interest" description="Disordered" evidence="5">
    <location>
        <begin position="221"/>
        <end position="244"/>
    </location>
</feature>
<evidence type="ECO:0000256" key="3">
    <source>
        <dbReference type="ARBA" id="ARBA00022490"/>
    </source>
</evidence>
<comment type="subcellular location">
    <subcellularLocation>
        <location evidence="1">Cytoplasm</location>
    </subcellularLocation>
</comment>
<accession>A0ABM3V155</accession>
<dbReference type="InterPro" id="IPR019376">
    <property type="entry name" value="Myeloid_leukemia_factor"/>
</dbReference>
<evidence type="ECO:0000256" key="5">
    <source>
        <dbReference type="SAM" id="MobiDB-lite"/>
    </source>
</evidence>
<feature type="compositionally biased region" description="Low complexity" evidence="5">
    <location>
        <begin position="403"/>
        <end position="420"/>
    </location>
</feature>
<dbReference type="PANTHER" id="PTHR13105">
    <property type="entry name" value="MYELOID LEUKEMIA FACTOR"/>
    <property type="match status" value="1"/>
</dbReference>
<feature type="compositionally biased region" description="Low complexity" evidence="5">
    <location>
        <begin position="459"/>
        <end position="485"/>
    </location>
</feature>
<protein>
    <submittedName>
        <fullName evidence="7">Myeloid leukemia factor-like isoform X1</fullName>
    </submittedName>
</protein>
<evidence type="ECO:0000313" key="7">
    <source>
        <dbReference type="RefSeq" id="XP_058979463.1"/>
    </source>
</evidence>
<feature type="compositionally biased region" description="Low complexity" evidence="5">
    <location>
        <begin position="299"/>
        <end position="316"/>
    </location>
</feature>
<dbReference type="Proteomes" id="UP001652621">
    <property type="component" value="Unplaced"/>
</dbReference>
<dbReference type="RefSeq" id="XP_058979463.1">
    <property type="nucleotide sequence ID" value="XM_059123480.1"/>
</dbReference>
<comment type="similarity">
    <text evidence="2">Belongs to the MLF family.</text>
</comment>
<dbReference type="GeneID" id="131800490"/>
<organism evidence="6 7">
    <name type="scientific">Musca domestica</name>
    <name type="common">House fly</name>
    <dbReference type="NCBI Taxonomy" id="7370"/>
    <lineage>
        <taxon>Eukaryota</taxon>
        <taxon>Metazoa</taxon>
        <taxon>Ecdysozoa</taxon>
        <taxon>Arthropoda</taxon>
        <taxon>Hexapoda</taxon>
        <taxon>Insecta</taxon>
        <taxon>Pterygota</taxon>
        <taxon>Neoptera</taxon>
        <taxon>Endopterygota</taxon>
        <taxon>Diptera</taxon>
        <taxon>Brachycera</taxon>
        <taxon>Muscomorpha</taxon>
        <taxon>Muscoidea</taxon>
        <taxon>Muscidae</taxon>
        <taxon>Musca</taxon>
    </lineage>
</organism>
<feature type="compositionally biased region" description="Basic residues" evidence="5">
    <location>
        <begin position="432"/>
        <end position="456"/>
    </location>
</feature>
<evidence type="ECO:0000256" key="4">
    <source>
        <dbReference type="ARBA" id="ARBA00022553"/>
    </source>
</evidence>
<sequence>MLFKKSKNKGNSSTELKNIRTKSNCVTSNVNMDKENEEFYTDSVENHMNAMNMQMRSMNRLMNSLMPDPFNMLTPFDPGFQQNALMERQNGPAMGGLFGFPAMGPMMMPNMNRLLSADIGNNGASFCSSSVITMSSGPDGRPQIYQATSSTKTGPGGIRETRRTVQDSVNGVKKMAIGHHIGERAHIIEKEQDIRSGQLEERQEFINLDEDEAEDFDREFTTKASGGRMGQRAIGGVPGAAPHQQTLTIEPIDDDDDDEVIETTAAAAHHSHPQHRPSSSSGSHNRRYLPALPAPPPQHQQQHPSSHQNSSSSSSSTATTTDESRKSTDNTLPSSSNKSRQIDSNGRSLSHGTAAAAATSTSNTTSPYISTTPRRLSSAYRSGSSHVSGVSPRRPLRTPPSSPLATTPTMHNHSTTTSPSVHPHPYNSSAARRSHHHHHNHHNHHHHHHRSKHGAKHTSSSPAPAAAAAPTNSNNKSSEESNNQN</sequence>
<feature type="compositionally biased region" description="Polar residues" evidence="5">
    <location>
        <begin position="329"/>
        <end position="351"/>
    </location>
</feature>
<gene>
    <name evidence="7" type="primary">LOC131800490</name>
</gene>
<keyword evidence="6" id="KW-1185">Reference proteome</keyword>
<feature type="compositionally biased region" description="Polar residues" evidence="5">
    <location>
        <begin position="367"/>
        <end position="388"/>
    </location>
</feature>
<reference evidence="7" key="1">
    <citation type="submission" date="2025-08" db="UniProtKB">
        <authorList>
            <consortium name="RefSeq"/>
        </authorList>
    </citation>
    <scope>IDENTIFICATION</scope>
    <source>
        <strain evidence="7">Aabys</strain>
        <tissue evidence="7">Whole body</tissue>
    </source>
</reference>
<feature type="compositionally biased region" description="Low complexity" evidence="5">
    <location>
        <begin position="353"/>
        <end position="366"/>
    </location>
</feature>
<name>A0ABM3V155_MUSDO</name>
<proteinExistence type="inferred from homology"/>